<gene>
    <name evidence="2" type="ORF">N866_14030</name>
</gene>
<dbReference type="Pfam" id="PF01522">
    <property type="entry name" value="Polysacc_deac_1"/>
    <property type="match status" value="1"/>
</dbReference>
<evidence type="ECO:0000313" key="3">
    <source>
        <dbReference type="Proteomes" id="UP000019753"/>
    </source>
</evidence>
<dbReference type="AlphaFoldDB" id="A0A021VPI1"/>
<feature type="domain" description="NodB homology" evidence="1">
    <location>
        <begin position="18"/>
        <end position="205"/>
    </location>
</feature>
<evidence type="ECO:0000313" key="2">
    <source>
        <dbReference type="EMBL" id="EYR61940.1"/>
    </source>
</evidence>
<dbReference type="PANTHER" id="PTHR10587">
    <property type="entry name" value="GLYCOSYL TRANSFERASE-RELATED"/>
    <property type="match status" value="1"/>
</dbReference>
<comment type="caution">
    <text evidence="2">The sequence shown here is derived from an EMBL/GenBank/DDBJ whole genome shotgun (WGS) entry which is preliminary data.</text>
</comment>
<dbReference type="Proteomes" id="UP000019753">
    <property type="component" value="Unassembled WGS sequence"/>
</dbReference>
<dbReference type="PROSITE" id="PS51677">
    <property type="entry name" value="NODB"/>
    <property type="match status" value="1"/>
</dbReference>
<accession>A0A021VPI1</accession>
<evidence type="ECO:0000259" key="1">
    <source>
        <dbReference type="PROSITE" id="PS51677"/>
    </source>
</evidence>
<organism evidence="2 3">
    <name type="scientific">Actinotalea ferrariae CF5-4</name>
    <dbReference type="NCBI Taxonomy" id="948458"/>
    <lineage>
        <taxon>Bacteria</taxon>
        <taxon>Bacillati</taxon>
        <taxon>Actinomycetota</taxon>
        <taxon>Actinomycetes</taxon>
        <taxon>Micrococcales</taxon>
        <taxon>Cellulomonadaceae</taxon>
        <taxon>Actinotalea</taxon>
    </lineage>
</organism>
<dbReference type="GO" id="GO:0016810">
    <property type="term" value="F:hydrolase activity, acting on carbon-nitrogen (but not peptide) bonds"/>
    <property type="evidence" value="ECO:0007669"/>
    <property type="project" value="InterPro"/>
</dbReference>
<dbReference type="CDD" id="cd10917">
    <property type="entry name" value="CE4_NodB_like_6s_7s"/>
    <property type="match status" value="1"/>
</dbReference>
<protein>
    <submittedName>
        <fullName evidence="2">Polysaccharide deacetylase</fullName>
    </submittedName>
</protein>
<dbReference type="InterPro" id="IPR050248">
    <property type="entry name" value="Polysacc_deacetylase_ArnD"/>
</dbReference>
<dbReference type="Gene3D" id="3.20.20.370">
    <property type="entry name" value="Glycoside hydrolase/deacetylase"/>
    <property type="match status" value="1"/>
</dbReference>
<dbReference type="InterPro" id="IPR011330">
    <property type="entry name" value="Glyco_hydro/deAcase_b/a-brl"/>
</dbReference>
<sequence length="212" mass="22135">MPAALRGVDWERIPTTRAVVALTFDGGSSDAGVASILATLRAEGVPATFFVTGDFARRYPSQVAAMSAAGHRMGNHSDAHDHYPLLTNAQIAADLAAAEGAIRTAGGRAACPLFRFPYGDRTAADVAAVNDAGYVPVRWTVDSLGWTGTSRMTVQRVVDRVLAAATPGAVVLLHVGANPDDGTTFDADALPAIIAGLRERGYSFVTLDRLLG</sequence>
<reference evidence="2 3" key="1">
    <citation type="submission" date="2014-01" db="EMBL/GenBank/DDBJ databases">
        <title>Actinotalea ferrariae CF5-4.</title>
        <authorList>
            <person name="Chen F."/>
            <person name="Li Y."/>
            <person name="Wang G."/>
        </authorList>
    </citation>
    <scope>NUCLEOTIDE SEQUENCE [LARGE SCALE GENOMIC DNA]</scope>
    <source>
        <strain evidence="2 3">CF5-4</strain>
    </source>
</reference>
<dbReference type="GO" id="GO:0005975">
    <property type="term" value="P:carbohydrate metabolic process"/>
    <property type="evidence" value="ECO:0007669"/>
    <property type="project" value="InterPro"/>
</dbReference>
<keyword evidence="3" id="KW-1185">Reference proteome</keyword>
<proteinExistence type="predicted"/>
<dbReference type="InterPro" id="IPR002509">
    <property type="entry name" value="NODB_dom"/>
</dbReference>
<dbReference type="SUPFAM" id="SSF88713">
    <property type="entry name" value="Glycoside hydrolase/deacetylase"/>
    <property type="match status" value="1"/>
</dbReference>
<name>A0A021VPI1_9CELL</name>
<dbReference type="EMBL" id="AXCW01000400">
    <property type="protein sequence ID" value="EYR61940.1"/>
    <property type="molecule type" value="Genomic_DNA"/>
</dbReference>